<dbReference type="PANTHER" id="PTHR43861">
    <property type="entry name" value="TRANS-ACONITATE 2-METHYLTRANSFERASE-RELATED"/>
    <property type="match status" value="1"/>
</dbReference>
<gene>
    <name evidence="4" type="ORF">ROJ8625_01370</name>
</gene>
<organism evidence="4 5">
    <name type="scientific">Roseivivax jejudonensis</name>
    <dbReference type="NCBI Taxonomy" id="1529041"/>
    <lineage>
        <taxon>Bacteria</taxon>
        <taxon>Pseudomonadati</taxon>
        <taxon>Pseudomonadota</taxon>
        <taxon>Alphaproteobacteria</taxon>
        <taxon>Rhodobacterales</taxon>
        <taxon>Roseobacteraceae</taxon>
        <taxon>Roseivivax</taxon>
    </lineage>
</organism>
<proteinExistence type="predicted"/>
<protein>
    <submittedName>
        <fullName evidence="4">Mg-protoporphyrin IX methyl transferase</fullName>
    </submittedName>
</protein>
<reference evidence="4 5" key="1">
    <citation type="submission" date="2017-03" db="EMBL/GenBank/DDBJ databases">
        <authorList>
            <person name="Afonso C.L."/>
            <person name="Miller P.J."/>
            <person name="Scott M.A."/>
            <person name="Spackman E."/>
            <person name="Goraichik I."/>
            <person name="Dimitrov K.M."/>
            <person name="Suarez D.L."/>
            <person name="Swayne D.E."/>
        </authorList>
    </citation>
    <scope>NUCLEOTIDE SEQUENCE [LARGE SCALE GENOMIC DNA]</scope>
    <source>
        <strain evidence="4 5">CECT 8625</strain>
    </source>
</reference>
<keyword evidence="2 4" id="KW-0808">Transferase</keyword>
<dbReference type="InterPro" id="IPR041698">
    <property type="entry name" value="Methyltransf_25"/>
</dbReference>
<dbReference type="EMBL" id="FWFK01000002">
    <property type="protein sequence ID" value="SLN30452.1"/>
    <property type="molecule type" value="Genomic_DNA"/>
</dbReference>
<keyword evidence="1" id="KW-0489">Methyltransferase</keyword>
<name>A0A1X6YTT7_9RHOB</name>
<dbReference type="CDD" id="cd02440">
    <property type="entry name" value="AdoMet_MTases"/>
    <property type="match status" value="1"/>
</dbReference>
<dbReference type="Pfam" id="PF13649">
    <property type="entry name" value="Methyltransf_25"/>
    <property type="match status" value="1"/>
</dbReference>
<feature type="domain" description="Methyltransferase" evidence="3">
    <location>
        <begin position="40"/>
        <end position="129"/>
    </location>
</feature>
<keyword evidence="5" id="KW-1185">Reference proteome</keyword>
<dbReference type="GO" id="GO:0032259">
    <property type="term" value="P:methylation"/>
    <property type="evidence" value="ECO:0007669"/>
    <property type="project" value="UniProtKB-KW"/>
</dbReference>
<accession>A0A1X6YTT7</accession>
<evidence type="ECO:0000313" key="5">
    <source>
        <dbReference type="Proteomes" id="UP000193570"/>
    </source>
</evidence>
<evidence type="ECO:0000313" key="4">
    <source>
        <dbReference type="EMBL" id="SLN30452.1"/>
    </source>
</evidence>
<dbReference type="PANTHER" id="PTHR43861:SF1">
    <property type="entry name" value="TRANS-ACONITATE 2-METHYLTRANSFERASE"/>
    <property type="match status" value="1"/>
</dbReference>
<dbReference type="GO" id="GO:0008168">
    <property type="term" value="F:methyltransferase activity"/>
    <property type="evidence" value="ECO:0007669"/>
    <property type="project" value="UniProtKB-KW"/>
</dbReference>
<sequence length="195" mass="20591">MIDLYDRNVDAFAAARSTSLFESGWLSAFRRTMPAGGASVLDLGCGTGRPLAAHLIDAGCRLTGIDGAPGMIDRARTAFPDHDWRVADMRALPPLGRFDGLIAWHSLFHLTPEDQRSIIAAMSGLASPGAALMFTSGPAFGVSLGTFAGSPLYHASLAPAAYRGALRDAGFEVRRHVACDPTCGGATVWLARRTC</sequence>
<evidence type="ECO:0000256" key="2">
    <source>
        <dbReference type="ARBA" id="ARBA00022679"/>
    </source>
</evidence>
<evidence type="ECO:0000256" key="1">
    <source>
        <dbReference type="ARBA" id="ARBA00022603"/>
    </source>
</evidence>
<evidence type="ECO:0000259" key="3">
    <source>
        <dbReference type="Pfam" id="PF13649"/>
    </source>
</evidence>
<dbReference type="Proteomes" id="UP000193570">
    <property type="component" value="Unassembled WGS sequence"/>
</dbReference>
<dbReference type="AlphaFoldDB" id="A0A1X6YTT7"/>
<dbReference type="SUPFAM" id="SSF53335">
    <property type="entry name" value="S-adenosyl-L-methionine-dependent methyltransferases"/>
    <property type="match status" value="1"/>
</dbReference>
<dbReference type="Gene3D" id="3.40.50.150">
    <property type="entry name" value="Vaccinia Virus protein VP39"/>
    <property type="match status" value="1"/>
</dbReference>
<dbReference type="InterPro" id="IPR029063">
    <property type="entry name" value="SAM-dependent_MTases_sf"/>
</dbReference>